<organism evidence="1 2">
    <name type="scientific">Solanum verrucosum</name>
    <dbReference type="NCBI Taxonomy" id="315347"/>
    <lineage>
        <taxon>Eukaryota</taxon>
        <taxon>Viridiplantae</taxon>
        <taxon>Streptophyta</taxon>
        <taxon>Embryophyta</taxon>
        <taxon>Tracheophyta</taxon>
        <taxon>Spermatophyta</taxon>
        <taxon>Magnoliopsida</taxon>
        <taxon>eudicotyledons</taxon>
        <taxon>Gunneridae</taxon>
        <taxon>Pentapetalae</taxon>
        <taxon>asterids</taxon>
        <taxon>lamiids</taxon>
        <taxon>Solanales</taxon>
        <taxon>Solanaceae</taxon>
        <taxon>Solanoideae</taxon>
        <taxon>Solaneae</taxon>
        <taxon>Solanum</taxon>
    </lineage>
</organism>
<evidence type="ECO:0000313" key="1">
    <source>
        <dbReference type="EMBL" id="WMV11438.1"/>
    </source>
</evidence>
<evidence type="ECO:0000313" key="2">
    <source>
        <dbReference type="Proteomes" id="UP001234989"/>
    </source>
</evidence>
<dbReference type="EMBL" id="CP133612">
    <property type="protein sequence ID" value="WMV11438.1"/>
    <property type="molecule type" value="Genomic_DNA"/>
</dbReference>
<gene>
    <name evidence="1" type="ORF">MTR67_004823</name>
</gene>
<reference evidence="1" key="1">
    <citation type="submission" date="2023-08" db="EMBL/GenBank/DDBJ databases">
        <title>A de novo genome assembly of Solanum verrucosum Schlechtendal, a Mexican diploid species geographically isolated from the other diploid A-genome species in potato relatives.</title>
        <authorList>
            <person name="Hosaka K."/>
        </authorList>
    </citation>
    <scope>NUCLEOTIDE SEQUENCE</scope>
    <source>
        <tissue evidence="1">Young leaves</tissue>
    </source>
</reference>
<dbReference type="AlphaFoldDB" id="A0AAF0TBP6"/>
<sequence>MHGKIFPQFQSKIPNSDSNSHLSTLVSGLSSLVTRLGIISYDLRRSPPVRRLSTVNSHLSQFVVSQLLSDSRRVLANPQRFSLATAQCSLAARRSVLIASQFSSGNLYFDEKKENILWGEREGPAVLHLMYTTCFGNDQFAVSIIDPTENVSIFYRAEKIFTWLWSRTHRRVTHRAFCCILPVMIDLMIRWFNMTTSLEEPSKKTSRPQLVVLNRAFKLVRVLS</sequence>
<protein>
    <submittedName>
        <fullName evidence="1">Uncharacterized protein</fullName>
    </submittedName>
</protein>
<keyword evidence="2" id="KW-1185">Reference proteome</keyword>
<proteinExistence type="predicted"/>
<dbReference type="Proteomes" id="UP001234989">
    <property type="component" value="Chromosome 1"/>
</dbReference>
<accession>A0AAF0TBP6</accession>
<name>A0AAF0TBP6_SOLVR</name>